<reference evidence="3" key="1">
    <citation type="submission" date="2020-06" db="EMBL/GenBank/DDBJ databases">
        <authorList>
            <consortium name="Plant Systems Biology data submission"/>
        </authorList>
    </citation>
    <scope>NUCLEOTIDE SEQUENCE</scope>
    <source>
        <strain evidence="3">D6</strain>
    </source>
</reference>
<feature type="compositionally biased region" description="Basic residues" evidence="1">
    <location>
        <begin position="33"/>
        <end position="52"/>
    </location>
</feature>
<protein>
    <submittedName>
        <fullName evidence="3">Nitrilase family, member 2</fullName>
    </submittedName>
</protein>
<accession>A0A9N8EM66</accession>
<feature type="region of interest" description="Disordered" evidence="1">
    <location>
        <begin position="230"/>
        <end position="296"/>
    </location>
</feature>
<feature type="region of interest" description="Disordered" evidence="1">
    <location>
        <begin position="1"/>
        <end position="53"/>
    </location>
</feature>
<evidence type="ECO:0000313" key="4">
    <source>
        <dbReference type="Proteomes" id="UP001153069"/>
    </source>
</evidence>
<evidence type="ECO:0000256" key="1">
    <source>
        <dbReference type="SAM" id="MobiDB-lite"/>
    </source>
</evidence>
<feature type="compositionally biased region" description="Low complexity" evidence="1">
    <location>
        <begin position="282"/>
        <end position="294"/>
    </location>
</feature>
<name>A0A9N8EM66_9STRA</name>
<evidence type="ECO:0000259" key="2">
    <source>
        <dbReference type="Pfam" id="PF20710"/>
    </source>
</evidence>
<gene>
    <name evidence="3" type="ORF">SEMRO_1321_G262500.1</name>
</gene>
<keyword evidence="4" id="KW-1185">Reference proteome</keyword>
<feature type="domain" description="DUF6824" evidence="2">
    <location>
        <begin position="64"/>
        <end position="147"/>
    </location>
</feature>
<dbReference type="InterPro" id="IPR049227">
    <property type="entry name" value="DUF6824"/>
</dbReference>
<organism evidence="3 4">
    <name type="scientific">Seminavis robusta</name>
    <dbReference type="NCBI Taxonomy" id="568900"/>
    <lineage>
        <taxon>Eukaryota</taxon>
        <taxon>Sar</taxon>
        <taxon>Stramenopiles</taxon>
        <taxon>Ochrophyta</taxon>
        <taxon>Bacillariophyta</taxon>
        <taxon>Bacillariophyceae</taxon>
        <taxon>Bacillariophycidae</taxon>
        <taxon>Naviculales</taxon>
        <taxon>Naviculaceae</taxon>
        <taxon>Seminavis</taxon>
    </lineage>
</organism>
<evidence type="ECO:0000313" key="3">
    <source>
        <dbReference type="EMBL" id="CAB9522594.1"/>
    </source>
</evidence>
<dbReference type="Proteomes" id="UP001153069">
    <property type="component" value="Unassembled WGS sequence"/>
</dbReference>
<dbReference type="Pfam" id="PF20710">
    <property type="entry name" value="DUF6824"/>
    <property type="match status" value="1"/>
</dbReference>
<dbReference type="OrthoDB" id="48019at2759"/>
<dbReference type="AlphaFoldDB" id="A0A9N8EM66"/>
<feature type="compositionally biased region" description="Polar residues" evidence="1">
    <location>
        <begin position="1"/>
        <end position="16"/>
    </location>
</feature>
<comment type="caution">
    <text evidence="3">The sequence shown here is derived from an EMBL/GenBank/DDBJ whole genome shotgun (WGS) entry which is preliminary data.</text>
</comment>
<proteinExistence type="predicted"/>
<sequence length="312" mass="35109">MTLQKLSKCTSQSTPAIVSPPSSPTSSKNQVQIRKKRPYRRTKPSTNHAKRRLAPDFRPTSYSVICGRGKECFDSEGNKRFREIINKYLDEYADAPGKSEKSKIVSKAMSIIREASPQGAFVKCENGVWWEVSSRYAREKVGAWFRDCLHVKYKSSSKAKHARKMAKRVSFNALDPDEIMNFPLDGEFDLPELDESFYEEVDRRESIVSSQDSMQDSIDDQVGEHHMGEDNIVGQEEDGDDNGPKGEGMADEGPPDLPRSSSEDVVDMSDKPFHDRDDMDDIFNSSSSSSGSFYDIDDMSLSLIPFDAVDDL</sequence>
<dbReference type="EMBL" id="CAICTM010001319">
    <property type="protein sequence ID" value="CAB9522594.1"/>
    <property type="molecule type" value="Genomic_DNA"/>
</dbReference>
<feature type="compositionally biased region" description="Basic and acidic residues" evidence="1">
    <location>
        <begin position="268"/>
        <end position="277"/>
    </location>
</feature>